<evidence type="ECO:0000313" key="3">
    <source>
        <dbReference type="Proteomes" id="UP000660554"/>
    </source>
</evidence>
<proteinExistence type="predicted"/>
<organism evidence="2 3">
    <name type="scientific">Streptomyces virginiae</name>
    <name type="common">Streptomyces cinnamonensis</name>
    <dbReference type="NCBI Taxonomy" id="1961"/>
    <lineage>
        <taxon>Bacteria</taxon>
        <taxon>Bacillati</taxon>
        <taxon>Actinomycetota</taxon>
        <taxon>Actinomycetes</taxon>
        <taxon>Kitasatosporales</taxon>
        <taxon>Streptomycetaceae</taxon>
        <taxon>Streptomyces</taxon>
    </lineage>
</organism>
<evidence type="ECO:0000256" key="1">
    <source>
        <dbReference type="SAM" id="MobiDB-lite"/>
    </source>
</evidence>
<keyword evidence="3" id="KW-1185">Reference proteome</keyword>
<dbReference type="EMBL" id="BNDV01000018">
    <property type="protein sequence ID" value="GHI18186.1"/>
    <property type="molecule type" value="Genomic_DNA"/>
</dbReference>
<evidence type="ECO:0000313" key="2">
    <source>
        <dbReference type="EMBL" id="GHI18186.1"/>
    </source>
</evidence>
<gene>
    <name evidence="2" type="ORF">Scinn_76490</name>
</gene>
<reference evidence="3" key="1">
    <citation type="submission" date="2020-09" db="EMBL/GenBank/DDBJ databases">
        <title>Whole genome shotgun sequence of Streptomyces cinnamonensis NBRC 15873.</title>
        <authorList>
            <person name="Komaki H."/>
            <person name="Tamura T."/>
        </authorList>
    </citation>
    <scope>NUCLEOTIDE SEQUENCE [LARGE SCALE GENOMIC DNA]</scope>
    <source>
        <strain evidence="3">NBRC 15873</strain>
    </source>
</reference>
<feature type="region of interest" description="Disordered" evidence="1">
    <location>
        <begin position="27"/>
        <end position="64"/>
    </location>
</feature>
<comment type="caution">
    <text evidence="2">The sequence shown here is derived from an EMBL/GenBank/DDBJ whole genome shotgun (WGS) entry which is preliminary data.</text>
</comment>
<protein>
    <submittedName>
        <fullName evidence="2">Uncharacterized protein</fullName>
    </submittedName>
</protein>
<name>A0ABQ3NZI1_STRVG</name>
<dbReference type="Proteomes" id="UP000660554">
    <property type="component" value="Unassembled WGS sequence"/>
</dbReference>
<accession>A0ABQ3NZI1</accession>
<sequence>MVGDWHTSNGYEVCEIARIVSRADLGMSLPANRPRSPAIPRLRACHEPPGRAASVGETPANPVS</sequence>